<proteinExistence type="predicted"/>
<evidence type="ECO:0000256" key="1">
    <source>
        <dbReference type="SAM" id="MobiDB-lite"/>
    </source>
</evidence>
<sequence length="611" mass="66989">MLRRFNISAEDKQSNQSKEAKPSSPDIPACEEPEDGLSNFRAQLLGVDEDSLPQELHHADPDGGVSSPAMSRENSSSGPVEHFSKSLPAAEIAGSTENGGHAADSAEGTGGEGPLRDAGEEPAAAGAEETLVSRLERDYSCLNEGFMRTLQRKAPGFRPSFGGEELRRAFAALSGTALLTPMAADNTHKAGKRPPSAQIPLPPLSVREVQDARSRELMFAAKRYSAAFIDNPNDFHAVYNHGLVLQELASVKGRRPADQERLLLEACERYGAALSISRSAHAVLYNWGVALTDLARLAKMNGSAEYKSYLHTAGEKYAAALRWNPRNPQALNNLGLVLQDLAQGLPGREQRQLMAWAAAKFRRAIRQRPDFHRAAYNLGTVYYSHAAALGHHQWPTKDGHSQTVDGAVQTLFQMAAQYVCLAFALEPYKEVYQRSLSVVRAQLPLPYLRTGYLLTIRPDTAGRVQETWVKNWFVLNEISLAEVEAPRIEEHHALRAESLLRQLSSSKRSPAHNPQSPPEEAFQPVPKSAPNLRIPLCNVARVQRCFDPSLPQGGGLWLMLRGSSEGVYLVAENDEDADCWADAILLGAFLVEQRREEALASALRTPRDSSS</sequence>
<feature type="compositionally biased region" description="Polar residues" evidence="1">
    <location>
        <begin position="68"/>
        <end position="78"/>
    </location>
</feature>
<dbReference type="InterPro" id="IPR001849">
    <property type="entry name" value="PH_domain"/>
</dbReference>
<gene>
    <name evidence="3" type="ORF">TSPGSL018_25766</name>
</gene>
<dbReference type="AlphaFoldDB" id="A0A061RUW1"/>
<dbReference type="InterPro" id="IPR011990">
    <property type="entry name" value="TPR-like_helical_dom_sf"/>
</dbReference>
<dbReference type="Pfam" id="PF06552">
    <property type="entry name" value="TOM20_plant"/>
    <property type="match status" value="1"/>
</dbReference>
<feature type="domain" description="PH" evidence="2">
    <location>
        <begin position="446"/>
        <end position="589"/>
    </location>
</feature>
<dbReference type="InterPro" id="IPR053277">
    <property type="entry name" value="Endomembrane_traffic_mod"/>
</dbReference>
<dbReference type="PANTHER" id="PTHR45005:SF2">
    <property type="entry name" value="PROTEIN HLB1"/>
    <property type="match status" value="1"/>
</dbReference>
<accession>A0A061RUW1</accession>
<dbReference type="SUPFAM" id="SSF48439">
    <property type="entry name" value="Protein prenylyltransferase"/>
    <property type="match status" value="1"/>
</dbReference>
<feature type="region of interest" description="Disordered" evidence="1">
    <location>
        <begin position="1"/>
        <end position="128"/>
    </location>
</feature>
<dbReference type="PROSITE" id="PS50003">
    <property type="entry name" value="PH_DOMAIN"/>
    <property type="match status" value="1"/>
</dbReference>
<protein>
    <recommendedName>
        <fullName evidence="2">PH domain-containing protein</fullName>
    </recommendedName>
</protein>
<organism evidence="3">
    <name type="scientific">Tetraselmis sp. GSL018</name>
    <dbReference type="NCBI Taxonomy" id="582737"/>
    <lineage>
        <taxon>Eukaryota</taxon>
        <taxon>Viridiplantae</taxon>
        <taxon>Chlorophyta</taxon>
        <taxon>core chlorophytes</taxon>
        <taxon>Chlorodendrophyceae</taxon>
        <taxon>Chlorodendrales</taxon>
        <taxon>Chlorodendraceae</taxon>
        <taxon>Tetraselmis</taxon>
    </lineage>
</organism>
<name>A0A061RUW1_9CHLO</name>
<evidence type="ECO:0000259" key="2">
    <source>
        <dbReference type="PROSITE" id="PS50003"/>
    </source>
</evidence>
<dbReference type="Gene3D" id="1.25.40.10">
    <property type="entry name" value="Tetratricopeptide repeat domain"/>
    <property type="match status" value="1"/>
</dbReference>
<reference evidence="3" key="1">
    <citation type="submission" date="2014-05" db="EMBL/GenBank/DDBJ databases">
        <title>The transcriptome of the halophilic microalga Tetraselmis sp. GSL018 isolated from the Great Salt Lake, Utah.</title>
        <authorList>
            <person name="Jinkerson R.E."/>
            <person name="D'Adamo S."/>
            <person name="Posewitz M.C."/>
        </authorList>
    </citation>
    <scope>NUCLEOTIDE SEQUENCE</scope>
    <source>
        <strain evidence="3">GSL018</strain>
    </source>
</reference>
<feature type="region of interest" description="Disordered" evidence="1">
    <location>
        <begin position="505"/>
        <end position="525"/>
    </location>
</feature>
<feature type="compositionally biased region" description="Basic and acidic residues" evidence="1">
    <location>
        <begin position="9"/>
        <end position="21"/>
    </location>
</feature>
<evidence type="ECO:0000313" key="3">
    <source>
        <dbReference type="EMBL" id="JAC74500.1"/>
    </source>
</evidence>
<dbReference type="EMBL" id="GBEZ01011272">
    <property type="protein sequence ID" value="JAC74500.1"/>
    <property type="molecule type" value="Transcribed_RNA"/>
</dbReference>
<dbReference type="PANTHER" id="PTHR45005">
    <property type="match status" value="1"/>
</dbReference>